<feature type="non-terminal residue" evidence="2">
    <location>
        <position position="1228"/>
    </location>
</feature>
<feature type="compositionally biased region" description="Low complexity" evidence="1">
    <location>
        <begin position="1195"/>
        <end position="1214"/>
    </location>
</feature>
<dbReference type="PANTHER" id="PTHR10782:SF4">
    <property type="entry name" value="TONALLI, ISOFORM E"/>
    <property type="match status" value="1"/>
</dbReference>
<feature type="region of interest" description="Disordered" evidence="1">
    <location>
        <begin position="83"/>
        <end position="123"/>
    </location>
</feature>
<keyword evidence="3" id="KW-1185">Reference proteome</keyword>
<feature type="compositionally biased region" description="Polar residues" evidence="1">
    <location>
        <begin position="624"/>
        <end position="645"/>
    </location>
</feature>
<feature type="compositionally biased region" description="Polar residues" evidence="1">
    <location>
        <begin position="556"/>
        <end position="585"/>
    </location>
</feature>
<protein>
    <recommendedName>
        <fullName evidence="4">SP-RING-type domain-containing protein</fullName>
    </recommendedName>
</protein>
<evidence type="ECO:0008006" key="4">
    <source>
        <dbReference type="Google" id="ProtNLM"/>
    </source>
</evidence>
<feature type="compositionally biased region" description="Acidic residues" evidence="1">
    <location>
        <begin position="1172"/>
        <end position="1185"/>
    </location>
</feature>
<name>A0AAE0NVG0_SORBR</name>
<feature type="region of interest" description="Disordered" evidence="1">
    <location>
        <begin position="533"/>
        <end position="585"/>
    </location>
</feature>
<dbReference type="Gene3D" id="3.30.40.10">
    <property type="entry name" value="Zinc/RING finger domain, C3HC4 (zinc finger)"/>
    <property type="match status" value="1"/>
</dbReference>
<feature type="region of interest" description="Disordered" evidence="1">
    <location>
        <begin position="1167"/>
        <end position="1228"/>
    </location>
</feature>
<dbReference type="PANTHER" id="PTHR10782">
    <property type="entry name" value="ZINC FINGER MIZ DOMAIN-CONTAINING PROTEIN"/>
    <property type="match status" value="1"/>
</dbReference>
<dbReference type="GO" id="GO:0016925">
    <property type="term" value="P:protein sumoylation"/>
    <property type="evidence" value="ECO:0007669"/>
    <property type="project" value="TreeGrafter"/>
</dbReference>
<feature type="compositionally biased region" description="Polar residues" evidence="1">
    <location>
        <begin position="533"/>
        <end position="549"/>
    </location>
</feature>
<comment type="caution">
    <text evidence="2">The sequence shown here is derived from an EMBL/GenBank/DDBJ whole genome shotgun (WGS) entry which is preliminary data.</text>
</comment>
<feature type="compositionally biased region" description="Low complexity" evidence="1">
    <location>
        <begin position="192"/>
        <end position="201"/>
    </location>
</feature>
<evidence type="ECO:0000313" key="3">
    <source>
        <dbReference type="Proteomes" id="UP001281003"/>
    </source>
</evidence>
<dbReference type="EMBL" id="JAUTDP010000016">
    <property type="protein sequence ID" value="KAK3388411.1"/>
    <property type="molecule type" value="Genomic_DNA"/>
</dbReference>
<dbReference type="GO" id="GO:0000785">
    <property type="term" value="C:chromatin"/>
    <property type="evidence" value="ECO:0007669"/>
    <property type="project" value="TreeGrafter"/>
</dbReference>
<reference evidence="2" key="1">
    <citation type="journal article" date="2023" name="Mol. Phylogenet. Evol.">
        <title>Genome-scale phylogeny and comparative genomics of the fungal order Sordariales.</title>
        <authorList>
            <person name="Hensen N."/>
            <person name="Bonometti L."/>
            <person name="Westerberg I."/>
            <person name="Brannstrom I.O."/>
            <person name="Guillou S."/>
            <person name="Cros-Aarteil S."/>
            <person name="Calhoun S."/>
            <person name="Haridas S."/>
            <person name="Kuo A."/>
            <person name="Mondo S."/>
            <person name="Pangilinan J."/>
            <person name="Riley R."/>
            <person name="LaButti K."/>
            <person name="Andreopoulos B."/>
            <person name="Lipzen A."/>
            <person name="Chen C."/>
            <person name="Yan M."/>
            <person name="Daum C."/>
            <person name="Ng V."/>
            <person name="Clum A."/>
            <person name="Steindorff A."/>
            <person name="Ohm R.A."/>
            <person name="Martin F."/>
            <person name="Silar P."/>
            <person name="Natvig D.O."/>
            <person name="Lalanne C."/>
            <person name="Gautier V."/>
            <person name="Ament-Velasquez S.L."/>
            <person name="Kruys A."/>
            <person name="Hutchinson M.I."/>
            <person name="Powell A.J."/>
            <person name="Barry K."/>
            <person name="Miller A.N."/>
            <person name="Grigoriev I.V."/>
            <person name="Debuchy R."/>
            <person name="Gladieux P."/>
            <person name="Hiltunen Thoren M."/>
            <person name="Johannesson H."/>
        </authorList>
    </citation>
    <scope>NUCLEOTIDE SEQUENCE</scope>
    <source>
        <strain evidence="2">FGSC 1904</strain>
    </source>
</reference>
<evidence type="ECO:0000256" key="1">
    <source>
        <dbReference type="SAM" id="MobiDB-lite"/>
    </source>
</evidence>
<feature type="region of interest" description="Disordered" evidence="1">
    <location>
        <begin position="144"/>
        <end position="291"/>
    </location>
</feature>
<dbReference type="Proteomes" id="UP001281003">
    <property type="component" value="Unassembled WGS sequence"/>
</dbReference>
<dbReference type="AlphaFoldDB" id="A0AAE0NVG0"/>
<feature type="region of interest" description="Disordered" evidence="1">
    <location>
        <begin position="792"/>
        <end position="822"/>
    </location>
</feature>
<dbReference type="GO" id="GO:0061665">
    <property type="term" value="F:SUMO ligase activity"/>
    <property type="evidence" value="ECO:0007669"/>
    <property type="project" value="TreeGrafter"/>
</dbReference>
<organism evidence="2 3">
    <name type="scientific">Sordaria brevicollis</name>
    <dbReference type="NCBI Taxonomy" id="83679"/>
    <lineage>
        <taxon>Eukaryota</taxon>
        <taxon>Fungi</taxon>
        <taxon>Dikarya</taxon>
        <taxon>Ascomycota</taxon>
        <taxon>Pezizomycotina</taxon>
        <taxon>Sordariomycetes</taxon>
        <taxon>Sordariomycetidae</taxon>
        <taxon>Sordariales</taxon>
        <taxon>Sordariaceae</taxon>
        <taxon>Sordaria</taxon>
    </lineage>
</organism>
<feature type="compositionally biased region" description="Low complexity" evidence="1">
    <location>
        <begin position="656"/>
        <end position="677"/>
    </location>
</feature>
<feature type="compositionally biased region" description="Low complexity" evidence="1">
    <location>
        <begin position="792"/>
        <end position="801"/>
    </location>
</feature>
<evidence type="ECO:0000313" key="2">
    <source>
        <dbReference type="EMBL" id="KAK3388411.1"/>
    </source>
</evidence>
<feature type="compositionally biased region" description="Polar residues" evidence="1">
    <location>
        <begin position="202"/>
        <end position="211"/>
    </location>
</feature>
<sequence>MPGFPERAPTGVPVNSANFGNYNNDPRLASSINTFLNHKQPSWAGTLVNYNPRPPPAAQAPISAVPAAPAGSVAGEVMAGRADASAQFRGTGRPRGRPRKYTEEEVRRGQQQQEQPAHGQAPANLRSRVYSPGQTAQTAAVLLSPAPSDEPSPAVSNPRESPSINNNAPAPSPHPVVGARFVHTLEDGGTGATATRTGNNGSAPTTPAIQPSPSPFSARPQLPPQSMTNAATSVPHSPAVQNQQLPAQGPLRRDGQGQVGHISSPPVPLAPNPGQQAAKRRRTDSSQPLPPIRYQEFRLRLHNYMSSPGVKDRVKSNTEAGRFRLLEQACVNEDGFFLALHQIYSLWSSYAQNAYGVLPGYPPDSIDKGLEVMEGLLKKNLSIQPSYRSFFENFPAPIGQLCEPPTAYLTAVGQVGRFLYLIGNNHVKVLESVGQRGYPYLVDELVGYWECYSPVLQSVLFTASRRRIAVGDSHTHVQDFMNAFQLDQRNHAHLYQSSNLNPQTFVTWRNHQELEAKNAALISYYRARVTPPNTNAGAPVNGNTNNTATPHDRRLSVQTTTPTITSQPMPNSAPPNQAAFTFNSPTHPHPYSPVYPANMGLVNAFPSQSLPSAQHALPNAYPSMATSPGPQELANSPTQWQQQQIHHLENPHLHQLRQQQLQHQQVVQQQQQQQQQRPLYPRQGVQYPANPPQQHGLQQPSITPQMWRQVPQEEALRRQELLQQLQQQPAVQRQQWNTTAMAAAANTNASSVQQYSSRMQALQQLQAQAAMPLPAPAAPAPPARPPQVLVQQNPQVQQHPQNMAPREAAPERTPDRPLVPPLGTTIHPAEYAYDASDRRSVLMSLHQAHARSPRRAVVDGEPERMYQAVKQLVTTPTQLEKNVRMYTIGFEVTDEQYQLRVMTDRRGAAVALQPHKSLRWRLRCCRIENHQEGVVSDEIWQASPSSWPDNIFASCNGAPLDIRRKSHHGKDLAIELTELIRADKPNTVEVVMQNAKHPNFFIAVELIETLRHSTIVNDIWENRLVPESKTLQIIKNRLGGSGADDEVSVAVQYLSIDLTDPFSSVMFHTPVRGGACTHLECFDLQTFLATRPVSKVPCGHEGRACKCPPQPTSPDKWACPLSGCDKIAGPYDLQIDGFMLNVRKELERTGRKPQHSKALHVEADGKWTVVVQDDDEDDDDSDGETMEPKPKKAKTASTTPAPVPNVAVPVSRRSGPPPNVEVIEIDDD</sequence>
<dbReference type="InterPro" id="IPR013083">
    <property type="entry name" value="Znf_RING/FYVE/PHD"/>
</dbReference>
<feature type="compositionally biased region" description="Polar residues" evidence="1">
    <location>
        <begin position="224"/>
        <end position="246"/>
    </location>
</feature>
<feature type="region of interest" description="Disordered" evidence="1">
    <location>
        <begin position="613"/>
        <end position="699"/>
    </location>
</feature>
<reference evidence="2" key="2">
    <citation type="submission" date="2023-07" db="EMBL/GenBank/DDBJ databases">
        <authorList>
            <consortium name="Lawrence Berkeley National Laboratory"/>
            <person name="Haridas S."/>
            <person name="Hensen N."/>
            <person name="Bonometti L."/>
            <person name="Westerberg I."/>
            <person name="Brannstrom I.O."/>
            <person name="Guillou S."/>
            <person name="Cros-Aarteil S."/>
            <person name="Calhoun S."/>
            <person name="Kuo A."/>
            <person name="Mondo S."/>
            <person name="Pangilinan J."/>
            <person name="Riley R."/>
            <person name="LaButti K."/>
            <person name="Andreopoulos B."/>
            <person name="Lipzen A."/>
            <person name="Chen C."/>
            <person name="Yanf M."/>
            <person name="Daum C."/>
            <person name="Ng V."/>
            <person name="Clum A."/>
            <person name="Steindorff A."/>
            <person name="Ohm R."/>
            <person name="Martin F."/>
            <person name="Silar P."/>
            <person name="Natvig D."/>
            <person name="Lalanne C."/>
            <person name="Gautier V."/>
            <person name="Ament-velasquez S.L."/>
            <person name="Kruys A."/>
            <person name="Hutchinson M.I."/>
            <person name="Powell A.J."/>
            <person name="Barry K."/>
            <person name="Miller A.N."/>
            <person name="Grigoriev I.V."/>
            <person name="Debuchy R."/>
            <person name="Gladieux P."/>
            <person name="Thoren M.H."/>
            <person name="Johannesson H."/>
        </authorList>
    </citation>
    <scope>NUCLEOTIDE SEQUENCE</scope>
    <source>
        <strain evidence="2">FGSC 1904</strain>
    </source>
</reference>
<feature type="compositionally biased region" description="Low complexity" evidence="1">
    <location>
        <begin position="109"/>
        <end position="122"/>
    </location>
</feature>
<proteinExistence type="predicted"/>
<gene>
    <name evidence="2" type="ORF">B0T20DRAFT_491346</name>
</gene>
<accession>A0AAE0NVG0</accession>